<reference evidence="1 2" key="1">
    <citation type="submission" date="2017-11" db="EMBL/GenBank/DDBJ databases">
        <title>The genome of Rhizophagus clarus HR1 reveals common genetic basis of auxotrophy among arbuscular mycorrhizal fungi.</title>
        <authorList>
            <person name="Kobayashi Y."/>
        </authorList>
    </citation>
    <scope>NUCLEOTIDE SEQUENCE [LARGE SCALE GENOMIC DNA]</scope>
    <source>
        <strain evidence="1 2">HR1</strain>
    </source>
</reference>
<name>A0A2Z6Q8K5_9GLOM</name>
<evidence type="ECO:0000313" key="2">
    <source>
        <dbReference type="Proteomes" id="UP000247702"/>
    </source>
</evidence>
<protein>
    <submittedName>
        <fullName evidence="1">Uncharacterized protein</fullName>
    </submittedName>
</protein>
<keyword evidence="2" id="KW-1185">Reference proteome</keyword>
<dbReference type="AlphaFoldDB" id="A0A2Z6Q8K5"/>
<evidence type="ECO:0000313" key="1">
    <source>
        <dbReference type="EMBL" id="GBB86473.1"/>
    </source>
</evidence>
<dbReference type="EMBL" id="BEXD01000324">
    <property type="protein sequence ID" value="GBB86473.1"/>
    <property type="molecule type" value="Genomic_DNA"/>
</dbReference>
<comment type="caution">
    <text evidence="1">The sequence shown here is derived from an EMBL/GenBank/DDBJ whole genome shotgun (WGS) entry which is preliminary data.</text>
</comment>
<proteinExistence type="predicted"/>
<dbReference type="Proteomes" id="UP000247702">
    <property type="component" value="Unassembled WGS sequence"/>
</dbReference>
<accession>A0A2Z6Q8K5</accession>
<sequence length="222" mass="25777">MKYSDLSFYYIKHCIRIYMQQQKYESGFSTPGFYLLNSDSNPYKDLDSPFFVAWKRFEEDRPSTSKRREYKCSCCKVKNDHYKPKCPHKNNCPSNERKDELIYTSREECFFGIVAKKFVKRGEKIPSNCHCAQKGDEQCHGIADMLGGPGICENCFSCSREMNIKMRKMENFVKKSDGGSYIVSCDDSKYAKTILQIFESYNGVATTTVITRESPTNLHYDL</sequence>
<gene>
    <name evidence="1" type="ORF">RclHR1_01290017</name>
</gene>
<organism evidence="1 2">
    <name type="scientific">Rhizophagus clarus</name>
    <dbReference type="NCBI Taxonomy" id="94130"/>
    <lineage>
        <taxon>Eukaryota</taxon>
        <taxon>Fungi</taxon>
        <taxon>Fungi incertae sedis</taxon>
        <taxon>Mucoromycota</taxon>
        <taxon>Glomeromycotina</taxon>
        <taxon>Glomeromycetes</taxon>
        <taxon>Glomerales</taxon>
        <taxon>Glomeraceae</taxon>
        <taxon>Rhizophagus</taxon>
    </lineage>
</organism>